<evidence type="ECO:0000256" key="2">
    <source>
        <dbReference type="ARBA" id="ARBA00023002"/>
    </source>
</evidence>
<proteinExistence type="inferred from homology"/>
<feature type="domain" description="Gfo/Idh/MocA-like oxidoreductase C-terminal" evidence="4">
    <location>
        <begin position="141"/>
        <end position="347"/>
    </location>
</feature>
<evidence type="ECO:0000313" key="6">
    <source>
        <dbReference type="Proteomes" id="UP000004870"/>
    </source>
</evidence>
<dbReference type="SUPFAM" id="SSF51735">
    <property type="entry name" value="NAD(P)-binding Rossmann-fold domains"/>
    <property type="match status" value="1"/>
</dbReference>
<reference evidence="5 6" key="1">
    <citation type="submission" date="2009-08" db="EMBL/GenBank/DDBJ databases">
        <authorList>
            <person name="Qin X."/>
            <person name="Bachman B."/>
            <person name="Battles P."/>
            <person name="Bell A."/>
            <person name="Bess C."/>
            <person name="Bickham C."/>
            <person name="Chaboub L."/>
            <person name="Chen D."/>
            <person name="Coyle M."/>
            <person name="Deiros D.R."/>
            <person name="Dinh H."/>
            <person name="Forbes L."/>
            <person name="Fowler G."/>
            <person name="Francisco L."/>
            <person name="Fu Q."/>
            <person name="Gubbala S."/>
            <person name="Hale W."/>
            <person name="Han Y."/>
            <person name="Hemphill L."/>
            <person name="Highlander S.K."/>
            <person name="Hirani K."/>
            <person name="Hogues M."/>
            <person name="Jackson L."/>
            <person name="Jakkamsetti A."/>
            <person name="Javaid M."/>
            <person name="Jiang H."/>
            <person name="Korchina V."/>
            <person name="Kovar C."/>
            <person name="Lara F."/>
            <person name="Lee S."/>
            <person name="Mata R."/>
            <person name="Mathew T."/>
            <person name="Moen C."/>
            <person name="Morales K."/>
            <person name="Munidasa M."/>
            <person name="Nazareth L."/>
            <person name="Ngo R."/>
            <person name="Nguyen L."/>
            <person name="Okwuonu G."/>
            <person name="Ongeri F."/>
            <person name="Patil S."/>
            <person name="Petrosino J."/>
            <person name="Pham C."/>
            <person name="Pham P."/>
            <person name="Pu L.-L."/>
            <person name="Puazo M."/>
            <person name="Raj R."/>
            <person name="Reid J."/>
            <person name="Rouhana J."/>
            <person name="Saada N."/>
            <person name="Shang Y."/>
            <person name="Simmons D."/>
            <person name="Thornton R."/>
            <person name="Warren J."/>
            <person name="Weissenberger G."/>
            <person name="Zhang J."/>
            <person name="Zhang L."/>
            <person name="Zhou C."/>
            <person name="Zhu D."/>
            <person name="Muzny D."/>
            <person name="Worley K."/>
            <person name="Gibbs R."/>
        </authorList>
    </citation>
    <scope>NUCLEOTIDE SEQUENCE [LARGE SCALE GENOMIC DNA]</scope>
    <source>
        <strain evidence="6">ATCC 15826 / DSM 8339 / NCTC 10426 / 6573</strain>
    </source>
</reference>
<protein>
    <submittedName>
        <fullName evidence="5">Oxidoreductase, NAD-binding domain protein</fullName>
    </submittedName>
</protein>
<dbReference type="PANTHER" id="PTHR43708:SF5">
    <property type="entry name" value="CONSERVED EXPRESSED OXIDOREDUCTASE (EUROFUNG)-RELATED"/>
    <property type="match status" value="1"/>
</dbReference>
<name>C8ND96_CARH6</name>
<keyword evidence="6" id="KW-1185">Reference proteome</keyword>
<accession>C8ND96</accession>
<dbReference type="InterPro" id="IPR000683">
    <property type="entry name" value="Gfo/Idh/MocA-like_OxRdtase_N"/>
</dbReference>
<dbReference type="OrthoDB" id="9792935at2"/>
<organism evidence="5 6">
    <name type="scientific">Cardiobacterium hominis (strain ATCC 15826 / DSM 8339 / NCTC 10426 / 6573)</name>
    <dbReference type="NCBI Taxonomy" id="638300"/>
    <lineage>
        <taxon>Bacteria</taxon>
        <taxon>Pseudomonadati</taxon>
        <taxon>Pseudomonadota</taxon>
        <taxon>Gammaproteobacteria</taxon>
        <taxon>Cardiobacteriales</taxon>
        <taxon>Cardiobacteriaceae</taxon>
        <taxon>Cardiobacterium</taxon>
    </lineage>
</organism>
<evidence type="ECO:0000256" key="1">
    <source>
        <dbReference type="ARBA" id="ARBA00010928"/>
    </source>
</evidence>
<comment type="caution">
    <text evidence="5">The sequence shown here is derived from an EMBL/GenBank/DDBJ whole genome shotgun (WGS) entry which is preliminary data.</text>
</comment>
<dbReference type="InterPro" id="IPR036291">
    <property type="entry name" value="NAD(P)-bd_dom_sf"/>
</dbReference>
<dbReference type="HOGENOM" id="CLU_023194_19_1_6"/>
<dbReference type="Pfam" id="PF01408">
    <property type="entry name" value="GFO_IDH_MocA"/>
    <property type="match status" value="1"/>
</dbReference>
<dbReference type="InterPro" id="IPR051317">
    <property type="entry name" value="Gfo/Idh/MocA_oxidoreduct"/>
</dbReference>
<gene>
    <name evidence="5" type="ORF">HMPREF0198_2474</name>
</gene>
<feature type="domain" description="Gfo/Idh/MocA-like oxidoreductase N-terminal" evidence="3">
    <location>
        <begin position="16"/>
        <end position="127"/>
    </location>
</feature>
<dbReference type="Proteomes" id="UP000004870">
    <property type="component" value="Unassembled WGS sequence"/>
</dbReference>
<dbReference type="Gene3D" id="3.40.50.720">
    <property type="entry name" value="NAD(P)-binding Rossmann-like Domain"/>
    <property type="match status" value="1"/>
</dbReference>
<dbReference type="EMBL" id="ACKY01000130">
    <property type="protein sequence ID" value="EEV87489.1"/>
    <property type="molecule type" value="Genomic_DNA"/>
</dbReference>
<dbReference type="NCBIfam" id="NF008607">
    <property type="entry name" value="PRK11579.1"/>
    <property type="match status" value="1"/>
</dbReference>
<evidence type="ECO:0000259" key="4">
    <source>
        <dbReference type="Pfam" id="PF02894"/>
    </source>
</evidence>
<dbReference type="AlphaFoldDB" id="C8ND96"/>
<evidence type="ECO:0000313" key="5">
    <source>
        <dbReference type="EMBL" id="EEV87489.1"/>
    </source>
</evidence>
<sequence length="354" mass="38529">MHRTLSTEKNMKPIPVALVGCGMSARTFHLPLLAASDDFRLTALVSSRPQPDVAVAQYADTAAMLAQSDAELVVITAPNAVHFSLAAQCLAAGRHVVLEKPMVNTVAEGRELMALAAGAGRLLSVFHNRRWDSDFLTLQALLARGELGALRFFESRWDRFRPEVRDRWRENPGVGAGIWYDLGAHLLDQALTLFGMPQAVTGNCRALRPGSPTVDYAHVQLHYPDFEAVLHTSPYSCTPVARFRVEGDRGNFVKFGLDVQEAQLKAGMSPRDAAYGREDAAQFGTHYTPDGDARTVPPVRGDFAAYYRNVAAALRGEAPLAVTAEDALWVIYLTELAQQSSDAGKRLAVDVAAV</sequence>
<dbReference type="GO" id="GO:0000166">
    <property type="term" value="F:nucleotide binding"/>
    <property type="evidence" value="ECO:0007669"/>
    <property type="project" value="InterPro"/>
</dbReference>
<evidence type="ECO:0000259" key="3">
    <source>
        <dbReference type="Pfam" id="PF01408"/>
    </source>
</evidence>
<dbReference type="PANTHER" id="PTHR43708">
    <property type="entry name" value="CONSERVED EXPRESSED OXIDOREDUCTASE (EUROFUNG)"/>
    <property type="match status" value="1"/>
</dbReference>
<dbReference type="Pfam" id="PF02894">
    <property type="entry name" value="GFO_IDH_MocA_C"/>
    <property type="match status" value="1"/>
</dbReference>
<dbReference type="InterPro" id="IPR004104">
    <property type="entry name" value="Gfo/Idh/MocA-like_OxRdtase_C"/>
</dbReference>
<dbReference type="GO" id="GO:0016491">
    <property type="term" value="F:oxidoreductase activity"/>
    <property type="evidence" value="ECO:0007669"/>
    <property type="project" value="UniProtKB-KW"/>
</dbReference>
<dbReference type="STRING" id="2718.CHUV0807_1842"/>
<comment type="similarity">
    <text evidence="1">Belongs to the Gfo/Idh/MocA family.</text>
</comment>
<keyword evidence="2" id="KW-0560">Oxidoreductase</keyword>
<dbReference type="Gene3D" id="3.30.360.10">
    <property type="entry name" value="Dihydrodipicolinate Reductase, domain 2"/>
    <property type="match status" value="1"/>
</dbReference>